<accession>A0AB34IXF1</accession>
<evidence type="ECO:0000313" key="2">
    <source>
        <dbReference type="Proteomes" id="UP001515480"/>
    </source>
</evidence>
<name>A0AB34IXF1_PRYPA</name>
<organism evidence="1 2">
    <name type="scientific">Prymnesium parvum</name>
    <name type="common">Toxic golden alga</name>
    <dbReference type="NCBI Taxonomy" id="97485"/>
    <lineage>
        <taxon>Eukaryota</taxon>
        <taxon>Haptista</taxon>
        <taxon>Haptophyta</taxon>
        <taxon>Prymnesiophyceae</taxon>
        <taxon>Prymnesiales</taxon>
        <taxon>Prymnesiaceae</taxon>
        <taxon>Prymnesium</taxon>
    </lineage>
</organism>
<dbReference type="Proteomes" id="UP001515480">
    <property type="component" value="Unassembled WGS sequence"/>
</dbReference>
<comment type="caution">
    <text evidence="1">The sequence shown here is derived from an EMBL/GenBank/DDBJ whole genome shotgun (WGS) entry which is preliminary data.</text>
</comment>
<gene>
    <name evidence="1" type="ORF">AB1Y20_007415</name>
</gene>
<protein>
    <submittedName>
        <fullName evidence="1">Uncharacterized protein</fullName>
    </submittedName>
</protein>
<evidence type="ECO:0000313" key="1">
    <source>
        <dbReference type="EMBL" id="KAL1507807.1"/>
    </source>
</evidence>
<proteinExistence type="predicted"/>
<reference evidence="1 2" key="1">
    <citation type="journal article" date="2024" name="Science">
        <title>Giant polyketide synthase enzymes in the biosynthesis of giant marine polyether toxins.</title>
        <authorList>
            <person name="Fallon T.R."/>
            <person name="Shende V.V."/>
            <person name="Wierzbicki I.H."/>
            <person name="Pendleton A.L."/>
            <person name="Watervoot N.F."/>
            <person name="Auber R.P."/>
            <person name="Gonzalez D.J."/>
            <person name="Wisecaver J.H."/>
            <person name="Moore B.S."/>
        </authorList>
    </citation>
    <scope>NUCLEOTIDE SEQUENCE [LARGE SCALE GENOMIC DNA]</scope>
    <source>
        <strain evidence="1 2">12B1</strain>
    </source>
</reference>
<keyword evidence="2" id="KW-1185">Reference proteome</keyword>
<dbReference type="EMBL" id="JBGBPQ010000017">
    <property type="protein sequence ID" value="KAL1507807.1"/>
    <property type="molecule type" value="Genomic_DNA"/>
</dbReference>
<dbReference type="AlphaFoldDB" id="A0AB34IXF1"/>
<sequence>MPPTPNIAGLERDLPDLGIPHLSRVSSERAAAATRIISYHVSRRNWRRAYRALSASPLLEDSDDTRRALAALHPQAPPPSVERLLDPPGTAPFVTPRLSFDATIAALPMDRAAGDLASGNEELRGVAAAGAADHLFDIVVSFNDGSLHPAIYDAFEPSSLFGLRKPNGKARPIAIGDSLEALAGRCMLHAKRPALRAYFASTADLDSCLASGDWRAAFADVPGDPAPASCPPSPPPRPPPALQLAFALPPPLRLRTRGPLSSPGRLPRHPLLLRPPLHPPLRRLPAGSRRAAALAHRLVGLACLPPPPCPRGPLRPGPLLS</sequence>